<keyword evidence="1" id="KW-0812">Transmembrane</keyword>
<feature type="transmembrane region" description="Helical" evidence="1">
    <location>
        <begin position="202"/>
        <end position="221"/>
    </location>
</feature>
<keyword evidence="1" id="KW-1133">Transmembrane helix</keyword>
<feature type="transmembrane region" description="Helical" evidence="1">
    <location>
        <begin position="16"/>
        <end position="35"/>
    </location>
</feature>
<feature type="transmembrane region" description="Helical" evidence="1">
    <location>
        <begin position="69"/>
        <end position="86"/>
    </location>
</feature>
<organism evidence="2 3">
    <name type="scientific">Shewanella electrica</name>
    <dbReference type="NCBI Taxonomy" id="515560"/>
    <lineage>
        <taxon>Bacteria</taxon>
        <taxon>Pseudomonadati</taxon>
        <taxon>Pseudomonadota</taxon>
        <taxon>Gammaproteobacteria</taxon>
        <taxon>Alteromonadales</taxon>
        <taxon>Shewanellaceae</taxon>
        <taxon>Shewanella</taxon>
    </lineage>
</organism>
<feature type="transmembrane region" description="Helical" evidence="1">
    <location>
        <begin position="92"/>
        <end position="114"/>
    </location>
</feature>
<comment type="caution">
    <text evidence="2">The sequence shown here is derived from an EMBL/GenBank/DDBJ whole genome shotgun (WGS) entry which is preliminary data.</text>
</comment>
<feature type="transmembrane region" description="Helical" evidence="1">
    <location>
        <begin position="41"/>
        <end position="57"/>
    </location>
</feature>
<evidence type="ECO:0000313" key="3">
    <source>
        <dbReference type="Proteomes" id="UP001201549"/>
    </source>
</evidence>
<reference evidence="2 3" key="1">
    <citation type="submission" date="2022-02" db="EMBL/GenBank/DDBJ databases">
        <authorList>
            <person name="Zhuang L."/>
        </authorList>
    </citation>
    <scope>NUCLEOTIDE SEQUENCE [LARGE SCALE GENOMIC DNA]</scope>
    <source>
        <strain evidence="2 3">C32</strain>
    </source>
</reference>
<evidence type="ECO:0000256" key="1">
    <source>
        <dbReference type="SAM" id="Phobius"/>
    </source>
</evidence>
<accession>A0ABT2FN00</accession>
<protein>
    <submittedName>
        <fullName evidence="2">Uncharacterized protein</fullName>
    </submittedName>
</protein>
<name>A0ABT2FN00_9GAMM</name>
<proteinExistence type="predicted"/>
<dbReference type="RefSeq" id="WP_238897188.1">
    <property type="nucleotide sequence ID" value="NZ_JAKOGG010000012.1"/>
</dbReference>
<gene>
    <name evidence="2" type="ORF">L9G74_14775</name>
</gene>
<sequence>MLLRSLICLRGYDQGLRHLAISMAVYLLILLLWGLTTSGGFAAIVALALLPILLATAWRRVRDAGRPPLMALVALLPWLLILSATLTMSTGPVLYCALVLALVLHLGFAFLPNVQAKGARVQRRYVQGYSGPVPLTVAKTTQRVEPTIGGAAAVSHDDSALDDDDAPAFERLNSAYQSDNSVAELRQNLSALWQWLVRHYRLVAIAAVVVLLCIGISSWWLSADSDEPAVATEDVAATTDNNQTAREIVKLPDHFSLILQGDQLIMQWLGDTMTPGNMWDLASASGDKRCANMAFNDGSRYRPMQVNIVANGAVEANFSPLDTRQIVNDVAMRGSFSLCGYDFSLKGSQAALQANSQFSRLLN</sequence>
<dbReference type="Proteomes" id="UP001201549">
    <property type="component" value="Unassembled WGS sequence"/>
</dbReference>
<keyword evidence="1" id="KW-0472">Membrane</keyword>
<evidence type="ECO:0000313" key="2">
    <source>
        <dbReference type="EMBL" id="MCS4557710.1"/>
    </source>
</evidence>
<dbReference type="EMBL" id="JAKOGG010000012">
    <property type="protein sequence ID" value="MCS4557710.1"/>
    <property type="molecule type" value="Genomic_DNA"/>
</dbReference>
<reference evidence="3" key="2">
    <citation type="submission" date="2023-07" db="EMBL/GenBank/DDBJ databases">
        <title>Shewanella mangrovi sp. nov., an acetaldehyde- degrading bacterium isolated from mangrove sediment.</title>
        <authorList>
            <person name="Liu Y."/>
        </authorList>
    </citation>
    <scope>NUCLEOTIDE SEQUENCE [LARGE SCALE GENOMIC DNA]</scope>
    <source>
        <strain evidence="3">C32</strain>
    </source>
</reference>
<keyword evidence="3" id="KW-1185">Reference proteome</keyword>